<keyword evidence="3" id="KW-1185">Reference proteome</keyword>
<evidence type="ECO:0000256" key="1">
    <source>
        <dbReference type="SAM" id="Phobius"/>
    </source>
</evidence>
<name>A0A8J5M3J3_9STRA</name>
<dbReference type="Proteomes" id="UP000709295">
    <property type="component" value="Unassembled WGS sequence"/>
</dbReference>
<evidence type="ECO:0000313" key="3">
    <source>
        <dbReference type="Proteomes" id="UP000709295"/>
    </source>
</evidence>
<organism evidence="2 3">
    <name type="scientific">Phytophthora aleatoria</name>
    <dbReference type="NCBI Taxonomy" id="2496075"/>
    <lineage>
        <taxon>Eukaryota</taxon>
        <taxon>Sar</taxon>
        <taxon>Stramenopiles</taxon>
        <taxon>Oomycota</taxon>
        <taxon>Peronosporomycetes</taxon>
        <taxon>Peronosporales</taxon>
        <taxon>Peronosporaceae</taxon>
        <taxon>Phytophthora</taxon>
    </lineage>
</organism>
<evidence type="ECO:0000313" key="2">
    <source>
        <dbReference type="EMBL" id="KAG6962909.1"/>
    </source>
</evidence>
<reference evidence="2" key="1">
    <citation type="submission" date="2021-01" db="EMBL/GenBank/DDBJ databases">
        <title>Phytophthora aleatoria, a newly-described species from Pinus radiata is distinct from Phytophthora cactorum isolates based on comparative genomics.</title>
        <authorList>
            <person name="Mcdougal R."/>
            <person name="Panda P."/>
            <person name="Williams N."/>
            <person name="Studholme D.J."/>
        </authorList>
    </citation>
    <scope>NUCLEOTIDE SEQUENCE</scope>
    <source>
        <strain evidence="2">NZFS 4037</strain>
    </source>
</reference>
<sequence>MRNATSVGVTIALMVADFMGACAALYMYGLRNIMLQGDELGVKMGSEATRTTKTTSVSTGRISTRTSLTVSQTAGLFRTRTPPTPSVTRMFMLKKKKPQVDSTKQMKAIAWDLSKIALVFVGIRAASVFLNQEN</sequence>
<accession>A0A8J5M3J3</accession>
<keyword evidence="1" id="KW-0472">Membrane</keyword>
<feature type="transmembrane region" description="Helical" evidence="1">
    <location>
        <begin position="6"/>
        <end position="28"/>
    </location>
</feature>
<proteinExistence type="predicted"/>
<keyword evidence="1" id="KW-1133">Transmembrane helix</keyword>
<protein>
    <submittedName>
        <fullName evidence="2">Uncharacterized protein</fullName>
    </submittedName>
</protein>
<comment type="caution">
    <text evidence="2">The sequence shown here is derived from an EMBL/GenBank/DDBJ whole genome shotgun (WGS) entry which is preliminary data.</text>
</comment>
<dbReference type="EMBL" id="JAENGY010000440">
    <property type="protein sequence ID" value="KAG6962909.1"/>
    <property type="molecule type" value="Genomic_DNA"/>
</dbReference>
<keyword evidence="1" id="KW-0812">Transmembrane</keyword>
<dbReference type="AlphaFoldDB" id="A0A8J5M3J3"/>
<gene>
    <name evidence="2" type="ORF">JG688_00008392</name>
</gene>